<dbReference type="Gene3D" id="1.10.10.10">
    <property type="entry name" value="Winged helix-like DNA-binding domain superfamily/Winged helix DNA-binding domain"/>
    <property type="match status" value="1"/>
</dbReference>
<dbReference type="EMBL" id="CP009687">
    <property type="protein sequence ID" value="AKL94019.1"/>
    <property type="molecule type" value="Genomic_DNA"/>
</dbReference>
<dbReference type="STRING" id="84022.CACET_c05090"/>
<organism evidence="4 5">
    <name type="scientific">Clostridium aceticum</name>
    <dbReference type="NCBI Taxonomy" id="84022"/>
    <lineage>
        <taxon>Bacteria</taxon>
        <taxon>Bacillati</taxon>
        <taxon>Bacillota</taxon>
        <taxon>Clostridia</taxon>
        <taxon>Eubacteriales</taxon>
        <taxon>Clostridiaceae</taxon>
        <taxon>Clostridium</taxon>
    </lineage>
</organism>
<dbReference type="PATRIC" id="fig|84022.5.peg.1583"/>
<dbReference type="CDD" id="cd07377">
    <property type="entry name" value="WHTH_GntR"/>
    <property type="match status" value="1"/>
</dbReference>
<dbReference type="InterPro" id="IPR036388">
    <property type="entry name" value="WH-like_DNA-bd_sf"/>
</dbReference>
<keyword evidence="2" id="KW-0238">DNA-binding</keyword>
<name>A0A0D8IHF7_9CLOT</name>
<protein>
    <submittedName>
        <fullName evidence="4">Transcriptional regulator GntR family</fullName>
    </submittedName>
</protein>
<dbReference type="Proteomes" id="UP000035704">
    <property type="component" value="Chromosome"/>
</dbReference>
<sequence length="128" mass="14804">MIQLDFKDRRPLYEQIKEKIKLLIIQGVLKADEKIPSVRELALSLTINPNTIQKSYKDLEVEGFIYSVRGKGNFVAPLEHTVNPIRQEELIKELEKIVAELMYMNVSKEQLITCINTIYKKKGVSLND</sequence>
<proteinExistence type="predicted"/>
<keyword evidence="5" id="KW-1185">Reference proteome</keyword>
<evidence type="ECO:0000256" key="3">
    <source>
        <dbReference type="ARBA" id="ARBA00023163"/>
    </source>
</evidence>
<keyword evidence="3" id="KW-0804">Transcription</keyword>
<dbReference type="OrthoDB" id="9801546at2"/>
<dbReference type="Pfam" id="PF00392">
    <property type="entry name" value="GntR"/>
    <property type="match status" value="1"/>
</dbReference>
<evidence type="ECO:0000256" key="1">
    <source>
        <dbReference type="ARBA" id="ARBA00023015"/>
    </source>
</evidence>
<gene>
    <name evidence="4" type="ORF">CACET_c05090</name>
</gene>
<dbReference type="SUPFAM" id="SSF46785">
    <property type="entry name" value="Winged helix' DNA-binding domain"/>
    <property type="match status" value="1"/>
</dbReference>
<dbReference type="InterPro" id="IPR000524">
    <property type="entry name" value="Tscrpt_reg_HTH_GntR"/>
</dbReference>
<dbReference type="PANTHER" id="PTHR38445">
    <property type="entry name" value="HTH-TYPE TRANSCRIPTIONAL REPRESSOR YTRA"/>
    <property type="match status" value="1"/>
</dbReference>
<dbReference type="RefSeq" id="WP_044823118.1">
    <property type="nucleotide sequence ID" value="NZ_CP009687.1"/>
</dbReference>
<dbReference type="AlphaFoldDB" id="A0A0D8IHF7"/>
<dbReference type="PROSITE" id="PS50949">
    <property type="entry name" value="HTH_GNTR"/>
    <property type="match status" value="1"/>
</dbReference>
<reference evidence="4 5" key="1">
    <citation type="submission" date="2014-10" db="EMBL/GenBank/DDBJ databases">
        <title>Genome sequence of Clostridium aceticum DSM 1496.</title>
        <authorList>
            <person name="Poehlein A."/>
            <person name="Schiel-Bengelsdorf B."/>
            <person name="Gottschalk G."/>
            <person name="Duerre P."/>
            <person name="Daniel R."/>
        </authorList>
    </citation>
    <scope>NUCLEOTIDE SEQUENCE [LARGE SCALE GENOMIC DNA]</scope>
    <source>
        <strain evidence="4 5">DSM 1496</strain>
    </source>
</reference>
<dbReference type="PANTHER" id="PTHR38445:SF9">
    <property type="entry name" value="HTH-TYPE TRANSCRIPTIONAL REPRESSOR YTRA"/>
    <property type="match status" value="1"/>
</dbReference>
<dbReference type="GO" id="GO:0003677">
    <property type="term" value="F:DNA binding"/>
    <property type="evidence" value="ECO:0007669"/>
    <property type="project" value="UniProtKB-KW"/>
</dbReference>
<dbReference type="KEGG" id="cace:CACET_c05090"/>
<dbReference type="SMART" id="SM00345">
    <property type="entry name" value="HTH_GNTR"/>
    <property type="match status" value="1"/>
</dbReference>
<accession>A0A0D8IHF7</accession>
<keyword evidence="1" id="KW-0805">Transcription regulation</keyword>
<evidence type="ECO:0000256" key="2">
    <source>
        <dbReference type="ARBA" id="ARBA00023125"/>
    </source>
</evidence>
<dbReference type="GO" id="GO:0003700">
    <property type="term" value="F:DNA-binding transcription factor activity"/>
    <property type="evidence" value="ECO:0007669"/>
    <property type="project" value="InterPro"/>
</dbReference>
<evidence type="ECO:0000313" key="4">
    <source>
        <dbReference type="EMBL" id="AKL94019.1"/>
    </source>
</evidence>
<dbReference type="InterPro" id="IPR036390">
    <property type="entry name" value="WH_DNA-bd_sf"/>
</dbReference>
<evidence type="ECO:0000313" key="5">
    <source>
        <dbReference type="Proteomes" id="UP000035704"/>
    </source>
</evidence>